<evidence type="ECO:0000256" key="2">
    <source>
        <dbReference type="ARBA" id="ARBA00022827"/>
    </source>
</evidence>
<keyword evidence="6" id="KW-1185">Reference proteome</keyword>
<feature type="domain" description="FAD-binding PCMH-type" evidence="4">
    <location>
        <begin position="1"/>
        <end position="176"/>
    </location>
</feature>
<dbReference type="Pfam" id="PF00941">
    <property type="entry name" value="FAD_binding_5"/>
    <property type="match status" value="1"/>
</dbReference>
<evidence type="ECO:0000256" key="3">
    <source>
        <dbReference type="ARBA" id="ARBA00023002"/>
    </source>
</evidence>
<dbReference type="STRING" id="660518.SAMN05216218_105275"/>
<keyword evidence="2" id="KW-0274">FAD</keyword>
<proteinExistence type="predicted"/>
<dbReference type="SUPFAM" id="SSF56176">
    <property type="entry name" value="FAD-binding/transporter-associated domain-like"/>
    <property type="match status" value="1"/>
</dbReference>
<dbReference type="Gene3D" id="3.30.390.50">
    <property type="entry name" value="CO dehydrogenase flavoprotein, C-terminal domain"/>
    <property type="match status" value="1"/>
</dbReference>
<dbReference type="InterPro" id="IPR016169">
    <property type="entry name" value="FAD-bd_PCMH_sub2"/>
</dbReference>
<dbReference type="Gene3D" id="3.30.465.10">
    <property type="match status" value="1"/>
</dbReference>
<evidence type="ECO:0000313" key="6">
    <source>
        <dbReference type="Proteomes" id="UP000199076"/>
    </source>
</evidence>
<dbReference type="RefSeq" id="WP_092690731.1">
    <property type="nucleotide sequence ID" value="NZ_FNBK01000005.1"/>
</dbReference>
<accession>A0A1G7KEM4</accession>
<dbReference type="GO" id="GO:0016491">
    <property type="term" value="F:oxidoreductase activity"/>
    <property type="evidence" value="ECO:0007669"/>
    <property type="project" value="UniProtKB-KW"/>
</dbReference>
<dbReference type="PANTHER" id="PTHR42659">
    <property type="entry name" value="XANTHINE DEHYDROGENASE SUBUNIT C-RELATED"/>
    <property type="match status" value="1"/>
</dbReference>
<dbReference type="EMBL" id="FNBK01000005">
    <property type="protein sequence ID" value="SDF35632.1"/>
    <property type="molecule type" value="Genomic_DNA"/>
</dbReference>
<dbReference type="PROSITE" id="PS51387">
    <property type="entry name" value="FAD_PCMH"/>
    <property type="match status" value="1"/>
</dbReference>
<dbReference type="InterPro" id="IPR005107">
    <property type="entry name" value="CO_DH_flav_C"/>
</dbReference>
<dbReference type="Pfam" id="PF03450">
    <property type="entry name" value="CO_deh_flav_C"/>
    <property type="match status" value="1"/>
</dbReference>
<reference evidence="6" key="1">
    <citation type="submission" date="2016-10" db="EMBL/GenBank/DDBJ databases">
        <authorList>
            <person name="Varghese N."/>
            <person name="Submissions S."/>
        </authorList>
    </citation>
    <scope>NUCLEOTIDE SEQUENCE [LARGE SCALE GENOMIC DNA]</scope>
    <source>
        <strain evidence="6">IBRC-M 10760</strain>
    </source>
</reference>
<dbReference type="InterPro" id="IPR036318">
    <property type="entry name" value="FAD-bd_PCMH-like_sf"/>
</dbReference>
<organism evidence="5 6">
    <name type="scientific">Halorientalis regularis</name>
    <dbReference type="NCBI Taxonomy" id="660518"/>
    <lineage>
        <taxon>Archaea</taxon>
        <taxon>Methanobacteriati</taxon>
        <taxon>Methanobacteriota</taxon>
        <taxon>Stenosarchaea group</taxon>
        <taxon>Halobacteria</taxon>
        <taxon>Halobacteriales</taxon>
        <taxon>Haloarculaceae</taxon>
        <taxon>Halorientalis</taxon>
    </lineage>
</organism>
<dbReference type="SUPFAM" id="SSF55447">
    <property type="entry name" value="CO dehydrogenase flavoprotein C-terminal domain-like"/>
    <property type="match status" value="1"/>
</dbReference>
<evidence type="ECO:0000256" key="1">
    <source>
        <dbReference type="ARBA" id="ARBA00022630"/>
    </source>
</evidence>
<dbReference type="PANTHER" id="PTHR42659:SF2">
    <property type="entry name" value="XANTHINE DEHYDROGENASE SUBUNIT C-RELATED"/>
    <property type="match status" value="1"/>
</dbReference>
<evidence type="ECO:0000259" key="4">
    <source>
        <dbReference type="PROSITE" id="PS51387"/>
    </source>
</evidence>
<dbReference type="OrthoDB" id="19205at2157"/>
<dbReference type="GO" id="GO:0071949">
    <property type="term" value="F:FAD binding"/>
    <property type="evidence" value="ECO:0007669"/>
    <property type="project" value="InterPro"/>
</dbReference>
<protein>
    <submittedName>
        <fullName evidence="5">Carbon-monoxide dehydrogenase medium subunit</fullName>
    </submittedName>
</protein>
<name>A0A1G7KEM4_9EURY</name>
<dbReference type="Proteomes" id="UP000199076">
    <property type="component" value="Unassembled WGS sequence"/>
</dbReference>
<dbReference type="InterPro" id="IPR016166">
    <property type="entry name" value="FAD-bd_PCMH"/>
</dbReference>
<dbReference type="InterPro" id="IPR016167">
    <property type="entry name" value="FAD-bd_PCMH_sub1"/>
</dbReference>
<dbReference type="InterPro" id="IPR051312">
    <property type="entry name" value="Diverse_Substr_Oxidored"/>
</dbReference>
<dbReference type="SMART" id="SM01092">
    <property type="entry name" value="CO_deh_flav_C"/>
    <property type="match status" value="1"/>
</dbReference>
<keyword evidence="3" id="KW-0560">Oxidoreductase</keyword>
<evidence type="ECO:0000313" key="5">
    <source>
        <dbReference type="EMBL" id="SDF35632.1"/>
    </source>
</evidence>
<keyword evidence="1" id="KW-0285">Flavoprotein</keyword>
<gene>
    <name evidence="5" type="ORF">SAMN05216218_105275</name>
</gene>
<dbReference type="InterPro" id="IPR036683">
    <property type="entry name" value="CO_DH_flav_C_dom_sf"/>
</dbReference>
<dbReference type="InterPro" id="IPR002346">
    <property type="entry name" value="Mopterin_DH_FAD-bd"/>
</dbReference>
<sequence>MHPGTFEYLSAESVDHALDLLADHPDAEMLAGGQSLLPAITNDEADPDVVVDIGEIDAIRGVEVRNDVVEIGAATTYAELQDAERLRNDAAALAEAVSVIGDEQVRNRGTIGGNLAHPVRVSDLSAAVIASDATIVTKGPHSERRITAAEFFAPNPATDLAADELLTSVDVPISTVNTGGAYVKQQSVTMRYSLLGVAARLTVEGGQVSTVRVAANGVTERGVGLEPVEDALRGERLGADTVETAASRALDGIGTEALIDDDQASAAYRADLLPTYTEQALERAAERAGVDVSA</sequence>
<dbReference type="AlphaFoldDB" id="A0A1G7KEM4"/>
<dbReference type="Gene3D" id="3.30.43.10">
    <property type="entry name" value="Uridine Diphospho-n-acetylenolpyruvylglucosamine Reductase, domain 2"/>
    <property type="match status" value="1"/>
</dbReference>